<name>A0A1I4Y4B7_9PROT</name>
<organism evidence="1 2">
    <name type="scientific">Nitrosospira briensis</name>
    <dbReference type="NCBI Taxonomy" id="35799"/>
    <lineage>
        <taxon>Bacteria</taxon>
        <taxon>Pseudomonadati</taxon>
        <taxon>Pseudomonadota</taxon>
        <taxon>Betaproteobacteria</taxon>
        <taxon>Nitrosomonadales</taxon>
        <taxon>Nitrosomonadaceae</taxon>
        <taxon>Nitrosospira</taxon>
    </lineage>
</organism>
<protein>
    <submittedName>
        <fullName evidence="1">Uncharacterized conserved protein YecE, DUF72 family</fullName>
    </submittedName>
</protein>
<dbReference type="InterPro" id="IPR036520">
    <property type="entry name" value="UPF0759_sf"/>
</dbReference>
<gene>
    <name evidence="1" type="ORF">SAMN05216386_0502</name>
</gene>
<dbReference type="SUPFAM" id="SSF117396">
    <property type="entry name" value="TM1631-like"/>
    <property type="match status" value="1"/>
</dbReference>
<keyword evidence="2" id="KW-1185">Reference proteome</keyword>
<dbReference type="Gene3D" id="3.20.20.410">
    <property type="entry name" value="Protein of unknown function UPF0759"/>
    <property type="match status" value="1"/>
</dbReference>
<dbReference type="Pfam" id="PF01904">
    <property type="entry name" value="DUF72"/>
    <property type="match status" value="1"/>
</dbReference>
<sequence>MEKNCLPGGADRVSAAFVGISGWRYPPWRGVFYPAGLPQNRELEYASRALSTIEINGTFYSLQKPESFQHWYDDTPPGFIFSIKGARYITHVRRLREIDGPLANFFASGLFNLREKLGPILWQFPPSFRYDRELMAGFFELLPHDTQQALSLARRREGRMTGRARLAIDAIRTLRHAIEIRHESFIDESFVQLLRDHNIALVVADTAGKWPYREDVTADFLYLRLHGDKEIYASGYTDEALTRWASRIQAWRAGFQPADAHLISAQSKLSHRPRDVYCYFDNDVKVKAPFDAQALVAKL</sequence>
<dbReference type="Proteomes" id="UP000183107">
    <property type="component" value="Unassembled WGS sequence"/>
</dbReference>
<dbReference type="PANTHER" id="PTHR30348:SF4">
    <property type="entry name" value="DUF72 DOMAIN-CONTAINING PROTEIN"/>
    <property type="match status" value="1"/>
</dbReference>
<dbReference type="STRING" id="1266925.GCA_000619905_00204"/>
<dbReference type="InterPro" id="IPR002763">
    <property type="entry name" value="DUF72"/>
</dbReference>
<evidence type="ECO:0000313" key="1">
    <source>
        <dbReference type="EMBL" id="SFN32845.1"/>
    </source>
</evidence>
<dbReference type="EMBL" id="FOVJ01000001">
    <property type="protein sequence ID" value="SFN32845.1"/>
    <property type="molecule type" value="Genomic_DNA"/>
</dbReference>
<dbReference type="AlphaFoldDB" id="A0A1I4Y4B7"/>
<proteinExistence type="predicted"/>
<accession>A0A1I4Y4B7</accession>
<dbReference type="PANTHER" id="PTHR30348">
    <property type="entry name" value="UNCHARACTERIZED PROTEIN YECE"/>
    <property type="match status" value="1"/>
</dbReference>
<evidence type="ECO:0000313" key="2">
    <source>
        <dbReference type="Proteomes" id="UP000183107"/>
    </source>
</evidence>
<reference evidence="2" key="1">
    <citation type="submission" date="2016-10" db="EMBL/GenBank/DDBJ databases">
        <authorList>
            <person name="Varghese N."/>
        </authorList>
    </citation>
    <scope>NUCLEOTIDE SEQUENCE [LARGE SCALE GENOMIC DNA]</scope>
    <source>
        <strain evidence="2">Nsp8</strain>
    </source>
</reference>